<sequence length="122" mass="14431">MEKLGPYPCSSKPFWKKINRLKTNNVNSKIPTLITDEKEFKTDKEKRDLFRSIFCKTFSIENSIDSNEDFKNINSYIYNKNYLEQYSNNESFFPVITLDELKKTIKKIKKDSSAGPDSKRRE</sequence>
<comment type="caution">
    <text evidence="1">The sequence shown here is derived from an EMBL/GenBank/DDBJ whole genome shotgun (WGS) entry which is preliminary data.</text>
</comment>
<name>A0A3M7RR69_BRAPC</name>
<dbReference type="AlphaFoldDB" id="A0A3M7RR69"/>
<organism evidence="1 2">
    <name type="scientific">Brachionus plicatilis</name>
    <name type="common">Marine rotifer</name>
    <name type="synonym">Brachionus muelleri</name>
    <dbReference type="NCBI Taxonomy" id="10195"/>
    <lineage>
        <taxon>Eukaryota</taxon>
        <taxon>Metazoa</taxon>
        <taxon>Spiralia</taxon>
        <taxon>Gnathifera</taxon>
        <taxon>Rotifera</taxon>
        <taxon>Eurotatoria</taxon>
        <taxon>Monogononta</taxon>
        <taxon>Pseudotrocha</taxon>
        <taxon>Ploima</taxon>
        <taxon>Brachionidae</taxon>
        <taxon>Brachionus</taxon>
    </lineage>
</organism>
<evidence type="ECO:0000313" key="2">
    <source>
        <dbReference type="Proteomes" id="UP000276133"/>
    </source>
</evidence>
<accession>A0A3M7RR69</accession>
<dbReference type="EMBL" id="REGN01002831">
    <property type="protein sequence ID" value="RNA25959.1"/>
    <property type="molecule type" value="Genomic_DNA"/>
</dbReference>
<proteinExistence type="predicted"/>
<dbReference type="Proteomes" id="UP000276133">
    <property type="component" value="Unassembled WGS sequence"/>
</dbReference>
<reference evidence="1 2" key="1">
    <citation type="journal article" date="2018" name="Sci. Rep.">
        <title>Genomic signatures of local adaptation to the degree of environmental predictability in rotifers.</title>
        <authorList>
            <person name="Franch-Gras L."/>
            <person name="Hahn C."/>
            <person name="Garcia-Roger E.M."/>
            <person name="Carmona M.J."/>
            <person name="Serra M."/>
            <person name="Gomez A."/>
        </authorList>
    </citation>
    <scope>NUCLEOTIDE SEQUENCE [LARGE SCALE GENOMIC DNA]</scope>
    <source>
        <strain evidence="1">HYR1</strain>
    </source>
</reference>
<gene>
    <name evidence="1" type="ORF">BpHYR1_006475</name>
</gene>
<keyword evidence="2" id="KW-1185">Reference proteome</keyword>
<protein>
    <submittedName>
        <fullName evidence="1">Uncharacterized protein</fullName>
    </submittedName>
</protein>
<evidence type="ECO:0000313" key="1">
    <source>
        <dbReference type="EMBL" id="RNA25959.1"/>
    </source>
</evidence>